<reference evidence="9 10" key="1">
    <citation type="submission" date="2018-08" db="EMBL/GenBank/DDBJ databases">
        <title>A genome reference for cultivated species of the human gut microbiota.</title>
        <authorList>
            <person name="Zou Y."/>
            <person name="Xue W."/>
            <person name="Luo G."/>
        </authorList>
    </citation>
    <scope>NUCLEOTIDE SEQUENCE [LARGE SCALE GENOMIC DNA]</scope>
    <source>
        <strain evidence="8 9">AF14-6AC</strain>
        <strain evidence="7 10">AF16-14</strain>
    </source>
</reference>
<evidence type="ECO:0000256" key="3">
    <source>
        <dbReference type="ARBA" id="ARBA00023163"/>
    </source>
</evidence>
<reference evidence="6" key="3">
    <citation type="submission" date="2023-01" db="EMBL/GenBank/DDBJ databases">
        <title>Human gut microbiome strain richness.</title>
        <authorList>
            <person name="Chen-Liaw A."/>
        </authorList>
    </citation>
    <scope>NUCLEOTIDE SEQUENCE</scope>
    <source>
        <strain evidence="6">RTP21484st1_B7_RTP21484_190118</strain>
    </source>
</reference>
<dbReference type="GO" id="GO:0003677">
    <property type="term" value="F:DNA binding"/>
    <property type="evidence" value="ECO:0007669"/>
    <property type="project" value="UniProtKB-KW"/>
</dbReference>
<sequence>MKNFHHTENCPIRDILSRLSSKWAMLILITLDANEVMRFNDLQKSIGDISQRMLSVTLRTLEADGLIGRKAYPEIPPRVEYSLTPRGLSLIPYLEGLVGWALANMPQIMNEREEKVV</sequence>
<dbReference type="EMBL" id="JAKNDN010000012">
    <property type="protein sequence ID" value="MCG4959756.1"/>
    <property type="molecule type" value="Genomic_DNA"/>
</dbReference>
<evidence type="ECO:0000313" key="8">
    <source>
        <dbReference type="EMBL" id="RGV30560.1"/>
    </source>
</evidence>
<evidence type="ECO:0000313" key="6">
    <source>
        <dbReference type="EMBL" id="MDB9221414.1"/>
    </source>
</evidence>
<dbReference type="Proteomes" id="UP001212263">
    <property type="component" value="Unassembled WGS sequence"/>
</dbReference>
<keyword evidence="2" id="KW-0238">DNA-binding</keyword>
<dbReference type="Proteomes" id="UP000284243">
    <property type="component" value="Unassembled WGS sequence"/>
</dbReference>
<dbReference type="InterPro" id="IPR036388">
    <property type="entry name" value="WH-like_DNA-bd_sf"/>
</dbReference>
<dbReference type="EMBL" id="JAQMRD010000001">
    <property type="protein sequence ID" value="MDB9221414.1"/>
    <property type="molecule type" value="Genomic_DNA"/>
</dbReference>
<evidence type="ECO:0000313" key="5">
    <source>
        <dbReference type="EMBL" id="MCG4959756.1"/>
    </source>
</evidence>
<evidence type="ECO:0000313" key="7">
    <source>
        <dbReference type="EMBL" id="RGU57782.1"/>
    </source>
</evidence>
<keyword evidence="1" id="KW-0805">Transcription regulation</keyword>
<dbReference type="Gene3D" id="1.10.10.10">
    <property type="entry name" value="Winged helix-like DNA-binding domain superfamily/Winged helix DNA-binding domain"/>
    <property type="match status" value="1"/>
</dbReference>
<dbReference type="AlphaFoldDB" id="A0A1Y4A220"/>
<evidence type="ECO:0000313" key="9">
    <source>
        <dbReference type="Proteomes" id="UP000283426"/>
    </source>
</evidence>
<dbReference type="PANTHER" id="PTHR33204:SF39">
    <property type="entry name" value="TRANSCRIPTIONAL REGULATORY PROTEIN"/>
    <property type="match status" value="1"/>
</dbReference>
<evidence type="ECO:0000313" key="10">
    <source>
        <dbReference type="Proteomes" id="UP000284243"/>
    </source>
</evidence>
<gene>
    <name evidence="8" type="ORF">DWW24_00330</name>
    <name evidence="7" type="ORF">DWW57_04630</name>
    <name evidence="5" type="ORF">L0P03_07825</name>
    <name evidence="6" type="ORF">PN645_00155</name>
</gene>
<keyword evidence="3" id="KW-0804">Transcription</keyword>
<reference evidence="5" key="2">
    <citation type="submission" date="2022-01" db="EMBL/GenBank/DDBJ databases">
        <title>Collection of gut derived symbiotic bacterial strains cultured from healthy donors.</title>
        <authorList>
            <person name="Lin H."/>
            <person name="Kohout C."/>
            <person name="Waligurski E."/>
            <person name="Pamer E.G."/>
        </authorList>
    </citation>
    <scope>NUCLEOTIDE SEQUENCE</scope>
    <source>
        <strain evidence="5">DFI.1.149</strain>
    </source>
</reference>
<dbReference type="InterPro" id="IPR036390">
    <property type="entry name" value="WH_DNA-bd_sf"/>
</dbReference>
<feature type="domain" description="HTH hxlR-type" evidence="4">
    <location>
        <begin position="10"/>
        <end position="109"/>
    </location>
</feature>
<dbReference type="Pfam" id="PF01638">
    <property type="entry name" value="HxlR"/>
    <property type="match status" value="1"/>
</dbReference>
<evidence type="ECO:0000259" key="4">
    <source>
        <dbReference type="PROSITE" id="PS51118"/>
    </source>
</evidence>
<dbReference type="EMBL" id="QRYC01000004">
    <property type="protein sequence ID" value="RGU57782.1"/>
    <property type="molecule type" value="Genomic_DNA"/>
</dbReference>
<evidence type="ECO:0000256" key="2">
    <source>
        <dbReference type="ARBA" id="ARBA00023125"/>
    </source>
</evidence>
<dbReference type="SUPFAM" id="SSF46785">
    <property type="entry name" value="Winged helix' DNA-binding domain"/>
    <property type="match status" value="1"/>
</dbReference>
<dbReference type="InterPro" id="IPR002577">
    <property type="entry name" value="HTH_HxlR"/>
</dbReference>
<dbReference type="Proteomes" id="UP001199750">
    <property type="component" value="Unassembled WGS sequence"/>
</dbReference>
<proteinExistence type="predicted"/>
<organism evidence="8 9">
    <name type="scientific">Odoribacter splanchnicus</name>
    <dbReference type="NCBI Taxonomy" id="28118"/>
    <lineage>
        <taxon>Bacteria</taxon>
        <taxon>Pseudomonadati</taxon>
        <taxon>Bacteroidota</taxon>
        <taxon>Bacteroidia</taxon>
        <taxon>Bacteroidales</taxon>
        <taxon>Odoribacteraceae</taxon>
        <taxon>Odoribacter</taxon>
    </lineage>
</organism>
<accession>A0A1Y4A220</accession>
<dbReference type="PANTHER" id="PTHR33204">
    <property type="entry name" value="TRANSCRIPTIONAL REGULATOR, MARR FAMILY"/>
    <property type="match status" value="1"/>
</dbReference>
<name>A0A1Y4A220_9BACT</name>
<dbReference type="EMBL" id="QRYW01000001">
    <property type="protein sequence ID" value="RGV30560.1"/>
    <property type="molecule type" value="Genomic_DNA"/>
</dbReference>
<evidence type="ECO:0000256" key="1">
    <source>
        <dbReference type="ARBA" id="ARBA00023015"/>
    </source>
</evidence>
<dbReference type="RefSeq" id="WP_022161286.1">
    <property type="nucleotide sequence ID" value="NZ_CABJFF010000008.1"/>
</dbReference>
<comment type="caution">
    <text evidence="8">The sequence shown here is derived from an EMBL/GenBank/DDBJ whole genome shotgun (WGS) entry which is preliminary data.</text>
</comment>
<dbReference type="PROSITE" id="PS51118">
    <property type="entry name" value="HTH_HXLR"/>
    <property type="match status" value="1"/>
</dbReference>
<protein>
    <submittedName>
        <fullName evidence="6">Helix-turn-helix domain-containing protein</fullName>
    </submittedName>
    <submittedName>
        <fullName evidence="5 8">Transcriptional regulator</fullName>
    </submittedName>
</protein>
<dbReference type="Proteomes" id="UP000283426">
    <property type="component" value="Unassembled WGS sequence"/>
</dbReference>